<organism evidence="1 2">
    <name type="scientific">Pontibacter ruber</name>
    <dbReference type="NCBI Taxonomy" id="1343895"/>
    <lineage>
        <taxon>Bacteria</taxon>
        <taxon>Pseudomonadati</taxon>
        <taxon>Bacteroidota</taxon>
        <taxon>Cytophagia</taxon>
        <taxon>Cytophagales</taxon>
        <taxon>Hymenobacteraceae</taxon>
        <taxon>Pontibacter</taxon>
    </lineage>
</organism>
<dbReference type="InterPro" id="IPR026444">
    <property type="entry name" value="Secre_tail"/>
</dbReference>
<comment type="caution">
    <text evidence="1">The sequence shown here is derived from an EMBL/GenBank/DDBJ whole genome shotgun (WGS) entry which is preliminary data.</text>
</comment>
<sequence>MSTNETGNILDCDIKEVKIEARAIQGDIEKEVENVVAYNWSGPNGFSSTQKIVTVTEPGMYNVAVTLATGAIARNGTEILGYNYPEKFAGPDKVLLPTRSTVQLDGYSNKPSYYSYSWEASQGGNIVSGANTLNPLVDAPGTYTITLTSPSGCTMQDDVVVTYESNLLEAQVWSNNMGGFDCNTTSADLVGYAYFNGKYVTEGVTFQWSGPDNFTANTKDTWVKAPGTYTLLVTHIATGETATASWTFAGPKLPVASAGPDKKLTCANPTVRLEGTVQVGDRVIWLASDGGNIVSDWDKLNPLVDAPGTYTMIISFYTSTCTAKYTVKVTREDILTVSATGGKLDCTKGSIQLMGSSNTEGVTYSWAGPNGYTSTEQNPTVKVAGDYTLTVTDPETGCTASTSVAVTPAATELEVTHHMIDFNGQKRGLITSIDTEAGPVALIGRKRNADGNYAPENYAAIFDSQDPTADDANLYTVDWAEVLIINQKQDNLPDANQWGGELILDFSAIGPVTMESMKVVGMDDYEQMSWIYLYDAEGKELNKVYLKPLGINSKQTVQLGNTKGVVKMKVVMDGRNGSGHFSGSAAIDDIKFHKETVSSSPCTTEAVNFTHAVAYPTSFSDKAKIEFIVRETENYTIDLYDTQGMLIKKLDAGTARAGEMTTVELNGSELKEGMYLARLVSASGSKTFKLILKR</sequence>
<reference evidence="2" key="1">
    <citation type="journal article" date="2019" name="Int. J. Syst. Evol. Microbiol.">
        <title>The Global Catalogue of Microorganisms (GCM) 10K type strain sequencing project: providing services to taxonomists for standard genome sequencing and annotation.</title>
        <authorList>
            <consortium name="The Broad Institute Genomics Platform"/>
            <consortium name="The Broad Institute Genome Sequencing Center for Infectious Disease"/>
            <person name="Wu L."/>
            <person name="Ma J."/>
        </authorList>
    </citation>
    <scope>NUCLEOTIDE SEQUENCE [LARGE SCALE GENOMIC DNA]</scope>
    <source>
        <strain evidence="2">CGMCC 4.1782</strain>
    </source>
</reference>
<proteinExistence type="predicted"/>
<evidence type="ECO:0000313" key="2">
    <source>
        <dbReference type="Proteomes" id="UP001597374"/>
    </source>
</evidence>
<gene>
    <name evidence="1" type="ORF">ACFSKP_15140</name>
</gene>
<dbReference type="RefSeq" id="WP_250430601.1">
    <property type="nucleotide sequence ID" value="NZ_JALPRR010000003.1"/>
</dbReference>
<dbReference type="EMBL" id="JBHUIM010000002">
    <property type="protein sequence ID" value="MFD2247601.1"/>
    <property type="molecule type" value="Genomic_DNA"/>
</dbReference>
<evidence type="ECO:0000313" key="1">
    <source>
        <dbReference type="EMBL" id="MFD2247601.1"/>
    </source>
</evidence>
<accession>A0ABW5CYV0</accession>
<keyword evidence="2" id="KW-1185">Reference proteome</keyword>
<dbReference type="InterPro" id="IPR013783">
    <property type="entry name" value="Ig-like_fold"/>
</dbReference>
<protein>
    <submittedName>
        <fullName evidence="1">T9SS type A sorting domain-containing protein</fullName>
    </submittedName>
</protein>
<dbReference type="NCBIfam" id="TIGR04183">
    <property type="entry name" value="Por_Secre_tail"/>
    <property type="match status" value="1"/>
</dbReference>
<dbReference type="Proteomes" id="UP001597374">
    <property type="component" value="Unassembled WGS sequence"/>
</dbReference>
<dbReference type="Gene3D" id="2.60.40.10">
    <property type="entry name" value="Immunoglobulins"/>
    <property type="match status" value="3"/>
</dbReference>
<dbReference type="SUPFAM" id="SSF49299">
    <property type="entry name" value="PKD domain"/>
    <property type="match status" value="1"/>
</dbReference>
<dbReference type="InterPro" id="IPR035986">
    <property type="entry name" value="PKD_dom_sf"/>
</dbReference>
<name>A0ABW5CYV0_9BACT</name>